<dbReference type="InterPro" id="IPR036249">
    <property type="entry name" value="Thioredoxin-like_sf"/>
</dbReference>
<keyword evidence="2" id="KW-0676">Redox-active center</keyword>
<feature type="region of interest" description="Disordered" evidence="3">
    <location>
        <begin position="147"/>
        <end position="183"/>
    </location>
</feature>
<dbReference type="GO" id="GO:0004791">
    <property type="term" value="F:thioredoxin-disulfide reductase (NADPH) activity"/>
    <property type="evidence" value="ECO:0007669"/>
    <property type="project" value="TreeGrafter"/>
</dbReference>
<dbReference type="GO" id="GO:0005789">
    <property type="term" value="C:endoplasmic reticulum membrane"/>
    <property type="evidence" value="ECO:0007669"/>
    <property type="project" value="TreeGrafter"/>
</dbReference>
<feature type="compositionally biased region" description="Basic and acidic residues" evidence="3">
    <location>
        <begin position="155"/>
        <end position="164"/>
    </location>
</feature>
<keyword evidence="5" id="KW-1185">Reference proteome</keyword>
<evidence type="ECO:0008006" key="6">
    <source>
        <dbReference type="Google" id="ProtNLM"/>
    </source>
</evidence>
<dbReference type="InterPro" id="IPR011893">
    <property type="entry name" value="Selenoprotein_Rdx-typ"/>
</dbReference>
<dbReference type="Pfam" id="PF10262">
    <property type="entry name" value="Rdx"/>
    <property type="match status" value="1"/>
</dbReference>
<sequence length="183" mass="19356">MRGAFVQVNNLVRQRFPGLEVHGSNFPIPAWKVPIVRALQAVQLAALAVCFAGDTIFRQINMPPPQWYTANVAPNRFGVGMGVWFVGNTVITNLQNTGAFEVYFDGKLIFSKLAEERMPSIAELLAPIEAYARAHGGVFSAPVGAGSGGGAGGDRLAEAERAAARGDGLPHAAADPDLDLGEL</sequence>
<reference evidence="4" key="1">
    <citation type="journal article" date="2020" name="bioRxiv">
        <title>Comparative genomics of Chlamydomonas.</title>
        <authorList>
            <person name="Craig R.J."/>
            <person name="Hasan A.R."/>
            <person name="Ness R.W."/>
            <person name="Keightley P.D."/>
        </authorList>
    </citation>
    <scope>NUCLEOTIDE SEQUENCE</scope>
    <source>
        <strain evidence="4">CCAP 11/70</strain>
    </source>
</reference>
<dbReference type="GO" id="GO:0045454">
    <property type="term" value="P:cell redox homeostasis"/>
    <property type="evidence" value="ECO:0007669"/>
    <property type="project" value="TreeGrafter"/>
</dbReference>
<dbReference type="Gene3D" id="3.40.30.10">
    <property type="entry name" value="Glutaredoxin"/>
    <property type="match status" value="1"/>
</dbReference>
<proteinExistence type="predicted"/>
<evidence type="ECO:0000256" key="1">
    <source>
        <dbReference type="ARBA" id="ARBA00022729"/>
    </source>
</evidence>
<organism evidence="4 5">
    <name type="scientific">Edaphochlamys debaryana</name>
    <dbReference type="NCBI Taxonomy" id="47281"/>
    <lineage>
        <taxon>Eukaryota</taxon>
        <taxon>Viridiplantae</taxon>
        <taxon>Chlorophyta</taxon>
        <taxon>core chlorophytes</taxon>
        <taxon>Chlorophyceae</taxon>
        <taxon>CS clade</taxon>
        <taxon>Chlamydomonadales</taxon>
        <taxon>Chlamydomonadales incertae sedis</taxon>
        <taxon>Edaphochlamys</taxon>
    </lineage>
</organism>
<dbReference type="AlphaFoldDB" id="A0A836BSP0"/>
<dbReference type="SUPFAM" id="SSF52833">
    <property type="entry name" value="Thioredoxin-like"/>
    <property type="match status" value="1"/>
</dbReference>
<keyword evidence="1" id="KW-0732">Signal</keyword>
<name>A0A836BSP0_9CHLO</name>
<dbReference type="PANTHER" id="PTHR13544">
    <property type="entry name" value="SELENOPROTEIN T"/>
    <property type="match status" value="1"/>
</dbReference>
<gene>
    <name evidence="4" type="ORF">HYH03_014017</name>
</gene>
<dbReference type="EMBL" id="JAEHOE010000097">
    <property type="protein sequence ID" value="KAG2487450.1"/>
    <property type="molecule type" value="Genomic_DNA"/>
</dbReference>
<dbReference type="Proteomes" id="UP000612055">
    <property type="component" value="Unassembled WGS sequence"/>
</dbReference>
<protein>
    <recommendedName>
        <fullName evidence="6">Selenoprotein T</fullName>
    </recommendedName>
</protein>
<evidence type="ECO:0000256" key="2">
    <source>
        <dbReference type="ARBA" id="ARBA00023284"/>
    </source>
</evidence>
<dbReference type="PANTHER" id="PTHR13544:SF0">
    <property type="entry name" value="THIOREDOXIN REDUCTASE-LIKE SELENOPROTEIN T"/>
    <property type="match status" value="1"/>
</dbReference>
<evidence type="ECO:0000313" key="4">
    <source>
        <dbReference type="EMBL" id="KAG2487450.1"/>
    </source>
</evidence>
<accession>A0A836BSP0</accession>
<dbReference type="NCBIfam" id="TIGR02174">
    <property type="entry name" value="CXXU_selWTH"/>
    <property type="match status" value="1"/>
</dbReference>
<comment type="caution">
    <text evidence="4">The sequence shown here is derived from an EMBL/GenBank/DDBJ whole genome shotgun (WGS) entry which is preliminary data.</text>
</comment>
<dbReference type="OrthoDB" id="60822at2759"/>
<dbReference type="InterPro" id="IPR019389">
    <property type="entry name" value="Selenoprotein_T"/>
</dbReference>
<evidence type="ECO:0000256" key="3">
    <source>
        <dbReference type="SAM" id="MobiDB-lite"/>
    </source>
</evidence>
<evidence type="ECO:0000313" key="5">
    <source>
        <dbReference type="Proteomes" id="UP000612055"/>
    </source>
</evidence>